<dbReference type="InterPro" id="IPR016181">
    <property type="entry name" value="Acyl_CoA_acyltransferase"/>
</dbReference>
<dbReference type="CDD" id="cd04301">
    <property type="entry name" value="NAT_SF"/>
    <property type="match status" value="1"/>
</dbReference>
<evidence type="ECO:0000313" key="3">
    <source>
        <dbReference type="Proteomes" id="UP000295515"/>
    </source>
</evidence>
<dbReference type="PROSITE" id="PS51186">
    <property type="entry name" value="GNAT"/>
    <property type="match status" value="1"/>
</dbReference>
<dbReference type="InterPro" id="IPR039143">
    <property type="entry name" value="GNPNAT1-like"/>
</dbReference>
<keyword evidence="3" id="KW-1185">Reference proteome</keyword>
<evidence type="ECO:0000259" key="1">
    <source>
        <dbReference type="PROSITE" id="PS51186"/>
    </source>
</evidence>
<keyword evidence="2" id="KW-0808">Transferase</keyword>
<reference evidence="2 3" key="1">
    <citation type="submission" date="2019-03" db="EMBL/GenBank/DDBJ databases">
        <title>Genomic Encyclopedia of Type Strains, Phase IV (KMG-IV): sequencing the most valuable type-strain genomes for metagenomic binning, comparative biology and taxonomic classification.</title>
        <authorList>
            <person name="Goeker M."/>
        </authorList>
    </citation>
    <scope>NUCLEOTIDE SEQUENCE [LARGE SCALE GENOMIC DNA]</scope>
    <source>
        <strain evidence="2 3">DSM 29487</strain>
    </source>
</reference>
<dbReference type="InterPro" id="IPR000182">
    <property type="entry name" value="GNAT_dom"/>
</dbReference>
<name>A0A4R3YVP6_9FIRM</name>
<protein>
    <submittedName>
        <fullName evidence="2">Putative GNAT family N-acyltransferase</fullName>
    </submittedName>
</protein>
<dbReference type="PANTHER" id="PTHR13355:SF11">
    <property type="entry name" value="GLUCOSAMINE 6-PHOSPHATE N-ACETYLTRANSFERASE"/>
    <property type="match status" value="1"/>
</dbReference>
<dbReference type="Proteomes" id="UP000295515">
    <property type="component" value="Unassembled WGS sequence"/>
</dbReference>
<sequence>MKYQFYENLPAQAKLIREKVFVEEQGFENEFDKRDSACLHLVVFKDDKAVGCARMFDDHGQMTLGRIAVLKEARHLHIGSFILQTLELKAKELGYHEVVLSAQLRASDFYRKNGYIAYGDEYLDEHCPHVQMKKEIA</sequence>
<dbReference type="GO" id="GO:0004343">
    <property type="term" value="F:glucosamine 6-phosphate N-acetyltransferase activity"/>
    <property type="evidence" value="ECO:0007669"/>
    <property type="project" value="TreeGrafter"/>
</dbReference>
<comment type="caution">
    <text evidence="2">The sequence shown here is derived from an EMBL/GenBank/DDBJ whole genome shotgun (WGS) entry which is preliminary data.</text>
</comment>
<proteinExistence type="predicted"/>
<dbReference type="Pfam" id="PF13673">
    <property type="entry name" value="Acetyltransf_10"/>
    <property type="match status" value="1"/>
</dbReference>
<dbReference type="AlphaFoldDB" id="A0A4R3YVP6"/>
<dbReference type="GeneID" id="98915951"/>
<organism evidence="2 3">
    <name type="scientific">Longibaculum muris</name>
    <dbReference type="NCBI Taxonomy" id="1796628"/>
    <lineage>
        <taxon>Bacteria</taxon>
        <taxon>Bacillati</taxon>
        <taxon>Bacillota</taxon>
        <taxon>Erysipelotrichia</taxon>
        <taxon>Erysipelotrichales</taxon>
        <taxon>Coprobacillaceae</taxon>
        <taxon>Longibaculum</taxon>
    </lineage>
</organism>
<feature type="domain" description="N-acetyltransferase" evidence="1">
    <location>
        <begin position="1"/>
        <end position="137"/>
    </location>
</feature>
<keyword evidence="2" id="KW-0012">Acyltransferase</keyword>
<evidence type="ECO:0000313" key="2">
    <source>
        <dbReference type="EMBL" id="TCV96536.1"/>
    </source>
</evidence>
<dbReference type="SUPFAM" id="SSF55729">
    <property type="entry name" value="Acyl-CoA N-acyltransferases (Nat)"/>
    <property type="match status" value="1"/>
</dbReference>
<dbReference type="PANTHER" id="PTHR13355">
    <property type="entry name" value="GLUCOSAMINE 6-PHOSPHATE N-ACETYLTRANSFERASE"/>
    <property type="match status" value="1"/>
</dbReference>
<dbReference type="EMBL" id="SMCQ01000016">
    <property type="protein sequence ID" value="TCV96536.1"/>
    <property type="molecule type" value="Genomic_DNA"/>
</dbReference>
<accession>A0A4R3YVP6</accession>
<gene>
    <name evidence="2" type="ORF">EDD60_11632</name>
</gene>
<dbReference type="Gene3D" id="3.40.630.30">
    <property type="match status" value="1"/>
</dbReference>
<dbReference type="RefSeq" id="WP_066448069.1">
    <property type="nucleotide sequence ID" value="NZ_JADMQS010000032.1"/>
</dbReference>